<evidence type="ECO:0000313" key="1">
    <source>
        <dbReference type="EMBL" id="KAJ9115838.1"/>
    </source>
</evidence>
<evidence type="ECO:0000313" key="2">
    <source>
        <dbReference type="Proteomes" id="UP001243375"/>
    </source>
</evidence>
<comment type="caution">
    <text evidence="1">The sequence shown here is derived from an EMBL/GenBank/DDBJ whole genome shotgun (WGS) entry which is preliminary data.</text>
</comment>
<sequence length="652" mass="73154">MAKYAHLAKLSVVPLALALAFSVILLSLPLLASPRGPGRAQRIGWQAWDVVRYPKPLLESPESDVSNGLLDTEEEEEDFAPSLPLDTWDPLKRHTTGITQITAVPCMFPPWLYPSLCSPQSTKEEDMKLGRWVRVERDLNWKTGLWYLNVYYRRTRRFDAPLITDLLLLPEGTAPPYDVNLTQYTQAAGDFTNGVWPKRKPTRLWYKTREGFSEGTTRIGSRTAGLRGVRSGRMAQAKRSNWWQWDSNSDSDDDNSNSNSDDGQDNPDETPETATAEIQEIVTELDILYGEQQPFFGFERVKNGPVLPKSEAGKGKVKESVDLVFRRGNPRDPDTGKLIAQVLDAERPDLVVFSGDQLNGQGTSWDSKSVIAKFGKEVIERRIPWTAIFDVIKIHSADTSRIHLFTLYFLDSHSHQPAKFPWQWPDYDYIKPSQIEWFKSESQAIRPVERPFTPDGADDLGKIWRRRRPSSRKEDGEQGQQGGKSRLKAEQTQAKTLAKPNAIMFFHIPLSQSYGPADEDPATGQVLDVGTQLPGDGQGNSKTDAGMFDGLLETFEVDDEEGGGGRVPEVKVIGHGHSHNTDKCRRNHGIWACFGGGGSYSGYGDKDFERRFRIYQLSDYGEKIETYKRTESGKIVDPMVLVGGGAPAPYQP</sequence>
<organism evidence="1 2">
    <name type="scientific">Naganishia vaughanmartiniae</name>
    <dbReference type="NCBI Taxonomy" id="1424756"/>
    <lineage>
        <taxon>Eukaryota</taxon>
        <taxon>Fungi</taxon>
        <taxon>Dikarya</taxon>
        <taxon>Basidiomycota</taxon>
        <taxon>Agaricomycotina</taxon>
        <taxon>Tremellomycetes</taxon>
        <taxon>Filobasidiales</taxon>
        <taxon>Filobasidiaceae</taxon>
        <taxon>Naganishia</taxon>
    </lineage>
</organism>
<dbReference type="Proteomes" id="UP001243375">
    <property type="component" value="Unassembled WGS sequence"/>
</dbReference>
<name>A0ACC2WVN5_9TREE</name>
<gene>
    <name evidence="1" type="ORF">QFC22_004980</name>
</gene>
<keyword evidence="2" id="KW-1185">Reference proteome</keyword>
<proteinExistence type="predicted"/>
<accession>A0ACC2WVN5</accession>
<dbReference type="EMBL" id="JASBWU010000015">
    <property type="protein sequence ID" value="KAJ9115838.1"/>
    <property type="molecule type" value="Genomic_DNA"/>
</dbReference>
<reference evidence="1" key="1">
    <citation type="submission" date="2023-04" db="EMBL/GenBank/DDBJ databases">
        <title>Draft Genome sequencing of Naganishia species isolated from polar environments using Oxford Nanopore Technology.</title>
        <authorList>
            <person name="Leo P."/>
            <person name="Venkateswaran K."/>
        </authorList>
    </citation>
    <scope>NUCLEOTIDE SEQUENCE</scope>
    <source>
        <strain evidence="1">MNA-CCFEE 5425</strain>
    </source>
</reference>
<protein>
    <submittedName>
        <fullName evidence="1">Uncharacterized protein</fullName>
    </submittedName>
</protein>